<dbReference type="BioCyc" id="AURANTIMONAS:SI859A1_00497-MONOMER"/>
<dbReference type="EMBL" id="AAPJ01000002">
    <property type="protein sequence ID" value="EAS50378.1"/>
    <property type="molecule type" value="Genomic_DNA"/>
</dbReference>
<evidence type="ECO:0000313" key="3">
    <source>
        <dbReference type="EMBL" id="EAS50378.1"/>
    </source>
</evidence>
<dbReference type="Proteomes" id="UP000000321">
    <property type="component" value="Unassembled WGS sequence"/>
</dbReference>
<dbReference type="NCBIfam" id="NF033377">
    <property type="entry name" value="OMA_tautomer"/>
    <property type="match status" value="1"/>
</dbReference>
<dbReference type="InterPro" id="IPR007400">
    <property type="entry name" value="PrpF-like"/>
</dbReference>
<organism evidence="3 4">
    <name type="scientific">Aurantimonas manganoxydans (strain ATCC BAA-1229 / DSM 21871 / SI85-9A1)</name>
    <dbReference type="NCBI Taxonomy" id="287752"/>
    <lineage>
        <taxon>Bacteria</taxon>
        <taxon>Pseudomonadati</taxon>
        <taxon>Pseudomonadota</taxon>
        <taxon>Alphaproteobacteria</taxon>
        <taxon>Hyphomicrobiales</taxon>
        <taxon>Aurantimonadaceae</taxon>
        <taxon>Aurantimonas</taxon>
    </lineage>
</organism>
<sequence>MYETPGPGTATHDAVGSDPLHDGIPCLWMRGGTSKGAYFVSTDLPADEAERNDLLLRIMGSPDQRQIDGIGGADPLTSKVAILSLSSREDADVDYLFLQVFVDQALVSDVQGCGNILAGVGPAAIERGLVCVAGEETTVRIHMINTGEVANARVQTPNGRVSYAGQASIDGVPGHHAAVPLMFGNIAGSMCGALLPTGNMVDVIDGIEATLIDNGMPIVVMRASDLGIDGSESREVLEANASMKARLEAIRLKAGPMMNLGDVTRKSVPKMTLVSPATAGGTISTRSFIPHRCHATIGVFAAVSVATACALEGTPASEMVGSHPDGRFMIEHPTGAVEVLIERDETGVTIGAGTLRTARKLFDGRVFARG</sequence>
<comment type="caution">
    <text evidence="3">The sequence shown here is derived from an EMBL/GenBank/DDBJ whole genome shotgun (WGS) entry which is preliminary data.</text>
</comment>
<keyword evidence="3" id="KW-0472">Membrane</keyword>
<dbReference type="Gene3D" id="3.10.310.10">
    <property type="entry name" value="Diaminopimelate Epimerase, Chain A, domain 1"/>
    <property type="match status" value="2"/>
</dbReference>
<evidence type="ECO:0000256" key="1">
    <source>
        <dbReference type="ARBA" id="ARBA00007673"/>
    </source>
</evidence>
<dbReference type="PANTHER" id="PTHR43709">
    <property type="entry name" value="ACONITATE ISOMERASE-RELATED"/>
    <property type="match status" value="1"/>
</dbReference>
<protein>
    <submittedName>
        <fullName evidence="3">Putative transmembrane protein involved in fluorene degradation (FldA)</fullName>
    </submittedName>
</protein>
<evidence type="ECO:0000256" key="2">
    <source>
        <dbReference type="ARBA" id="ARBA00023235"/>
    </source>
</evidence>
<keyword evidence="3" id="KW-0812">Transmembrane</keyword>
<comment type="similarity">
    <text evidence="1">Belongs to the PrpF family.</text>
</comment>
<dbReference type="Pfam" id="PF04303">
    <property type="entry name" value="PrpF"/>
    <property type="match status" value="1"/>
</dbReference>
<proteinExistence type="inferred from homology"/>
<keyword evidence="2" id="KW-0413">Isomerase</keyword>
<accession>Q1YKZ5</accession>
<reference evidence="3 4" key="1">
    <citation type="journal article" date="2008" name="Appl. Environ. Microbiol.">
        <title>Genomic insights into Mn(II) oxidation by the marine alphaproteobacterium Aurantimonas sp. strain SI85-9A1.</title>
        <authorList>
            <person name="Dick G.J."/>
            <person name="Podell S."/>
            <person name="Johnson H.A."/>
            <person name="Rivera-Espinoza Y."/>
            <person name="Bernier-Latmani R."/>
            <person name="McCarthy J.K."/>
            <person name="Torpey J.W."/>
            <person name="Clement B.G."/>
            <person name="Gaasterland T."/>
            <person name="Tebo B.M."/>
        </authorList>
    </citation>
    <scope>NUCLEOTIDE SEQUENCE [LARGE SCALE GENOMIC DNA]</scope>
    <source>
        <strain evidence="3 4">SI85-9A1</strain>
    </source>
</reference>
<gene>
    <name evidence="3" type="ORF">SI859A1_00497</name>
</gene>
<evidence type="ECO:0000313" key="4">
    <source>
        <dbReference type="Proteomes" id="UP000000321"/>
    </source>
</evidence>
<dbReference type="OrthoDB" id="9779763at2"/>
<dbReference type="PANTHER" id="PTHR43709:SF3">
    <property type="entry name" value="ISOMERASE YBHH-RELATED"/>
    <property type="match status" value="1"/>
</dbReference>
<dbReference type="AlphaFoldDB" id="Q1YKZ5"/>
<dbReference type="GO" id="GO:0016853">
    <property type="term" value="F:isomerase activity"/>
    <property type="evidence" value="ECO:0007669"/>
    <property type="project" value="UniProtKB-KW"/>
</dbReference>
<name>Q1YKZ5_AURMS</name>
<dbReference type="InterPro" id="IPR047687">
    <property type="entry name" value="OMA_tautomer-like"/>
</dbReference>
<dbReference type="SUPFAM" id="SSF54506">
    <property type="entry name" value="Diaminopimelate epimerase-like"/>
    <property type="match status" value="2"/>
</dbReference>
<keyword evidence="4" id="KW-1185">Reference proteome</keyword>
<dbReference type="HOGENOM" id="CLU_026443_2_1_5"/>